<comment type="caution">
    <text evidence="2">The sequence shown here is derived from an EMBL/GenBank/DDBJ whole genome shotgun (WGS) entry which is preliminary data.</text>
</comment>
<evidence type="ECO:0000313" key="3">
    <source>
        <dbReference type="Proteomes" id="UP001642360"/>
    </source>
</evidence>
<keyword evidence="1" id="KW-0472">Membrane</keyword>
<accession>A0ABC8TUX6</accession>
<organism evidence="2 3">
    <name type="scientific">Ilex paraguariensis</name>
    <name type="common">yerba mate</name>
    <dbReference type="NCBI Taxonomy" id="185542"/>
    <lineage>
        <taxon>Eukaryota</taxon>
        <taxon>Viridiplantae</taxon>
        <taxon>Streptophyta</taxon>
        <taxon>Embryophyta</taxon>
        <taxon>Tracheophyta</taxon>
        <taxon>Spermatophyta</taxon>
        <taxon>Magnoliopsida</taxon>
        <taxon>eudicotyledons</taxon>
        <taxon>Gunneridae</taxon>
        <taxon>Pentapetalae</taxon>
        <taxon>asterids</taxon>
        <taxon>campanulids</taxon>
        <taxon>Aquifoliales</taxon>
        <taxon>Aquifoliaceae</taxon>
        <taxon>Ilex</taxon>
    </lineage>
</organism>
<dbReference type="EMBL" id="CAUOFW020006168">
    <property type="protein sequence ID" value="CAK9173296.1"/>
    <property type="molecule type" value="Genomic_DNA"/>
</dbReference>
<dbReference type="AlphaFoldDB" id="A0ABC8TUX6"/>
<keyword evidence="3" id="KW-1185">Reference proteome</keyword>
<keyword evidence="1" id="KW-1133">Transmembrane helix</keyword>
<reference evidence="2 3" key="1">
    <citation type="submission" date="2024-02" db="EMBL/GenBank/DDBJ databases">
        <authorList>
            <person name="Vignale AGUSTIN F."/>
            <person name="Sosa J E."/>
            <person name="Modenutti C."/>
        </authorList>
    </citation>
    <scope>NUCLEOTIDE SEQUENCE [LARGE SCALE GENOMIC DNA]</scope>
</reference>
<evidence type="ECO:0000256" key="1">
    <source>
        <dbReference type="SAM" id="Phobius"/>
    </source>
</evidence>
<dbReference type="Proteomes" id="UP001642360">
    <property type="component" value="Unassembled WGS sequence"/>
</dbReference>
<name>A0ABC8TUX6_9AQUA</name>
<keyword evidence="1" id="KW-0812">Transmembrane</keyword>
<sequence>MARYWNGFYFFADIDNSVVVCCRGWWPGLQVSQQVEERVMACDLQVLGLGQMRLFLVLVFLWFWSFAWLWTRFSGLNIVCCRPSSH</sequence>
<evidence type="ECO:0000313" key="2">
    <source>
        <dbReference type="EMBL" id="CAK9173296.1"/>
    </source>
</evidence>
<protein>
    <submittedName>
        <fullName evidence="2">Uncharacterized protein</fullName>
    </submittedName>
</protein>
<gene>
    <name evidence="2" type="ORF">ILEXP_LOCUS43031</name>
</gene>
<proteinExistence type="predicted"/>
<feature type="transmembrane region" description="Helical" evidence="1">
    <location>
        <begin position="54"/>
        <end position="71"/>
    </location>
</feature>